<dbReference type="Proteomes" id="UP001205185">
    <property type="component" value="Unassembled WGS sequence"/>
</dbReference>
<feature type="domain" description="DUF2134" evidence="2">
    <location>
        <begin position="55"/>
        <end position="140"/>
    </location>
</feature>
<proteinExistence type="predicted"/>
<keyword evidence="1" id="KW-0472">Membrane</keyword>
<gene>
    <name evidence="3" type="ORF">LV75_000430</name>
</gene>
<keyword evidence="1" id="KW-0812">Transmembrane</keyword>
<dbReference type="EMBL" id="JAMTCO010000001">
    <property type="protein sequence ID" value="MCP2267948.1"/>
    <property type="molecule type" value="Genomic_DNA"/>
</dbReference>
<name>A0ABT1I5P9_9PSEU</name>
<sequence length="151" mass="15515">MPPPTLRRLAANARRLRRDDRGRVTAFAVVMVNACLFVAGLVLDGGIALTAKVDALGQAQEAARAGAQQVDLGAYRGGVLRLDVPRANQAARDFLAATGHSGTVTVAGNRVTVTVTITRPTQLLGLLGVGTVTATATGTAEAERGVTRADA</sequence>
<accession>A0ABT1I5P9</accession>
<evidence type="ECO:0000256" key="1">
    <source>
        <dbReference type="SAM" id="Phobius"/>
    </source>
</evidence>
<evidence type="ECO:0000313" key="3">
    <source>
        <dbReference type="EMBL" id="MCP2267948.1"/>
    </source>
</evidence>
<organism evidence="3 4">
    <name type="scientific">Actinokineospora diospyrosa</name>
    <dbReference type="NCBI Taxonomy" id="103728"/>
    <lineage>
        <taxon>Bacteria</taxon>
        <taxon>Bacillati</taxon>
        <taxon>Actinomycetota</taxon>
        <taxon>Actinomycetes</taxon>
        <taxon>Pseudonocardiales</taxon>
        <taxon>Pseudonocardiaceae</taxon>
        <taxon>Actinokineospora</taxon>
    </lineage>
</organism>
<dbReference type="InterPro" id="IPR018705">
    <property type="entry name" value="DUF2134_membrane"/>
</dbReference>
<keyword evidence="4" id="KW-1185">Reference proteome</keyword>
<reference evidence="3 4" key="1">
    <citation type="submission" date="2022-06" db="EMBL/GenBank/DDBJ databases">
        <title>Genomic Encyclopedia of Archaeal and Bacterial Type Strains, Phase II (KMG-II): from individual species to whole genera.</title>
        <authorList>
            <person name="Goeker M."/>
        </authorList>
    </citation>
    <scope>NUCLEOTIDE SEQUENCE [LARGE SCALE GENOMIC DNA]</scope>
    <source>
        <strain evidence="3 4">DSM 44255</strain>
    </source>
</reference>
<feature type="transmembrane region" description="Helical" evidence="1">
    <location>
        <begin position="24"/>
        <end position="43"/>
    </location>
</feature>
<evidence type="ECO:0000259" key="2">
    <source>
        <dbReference type="Pfam" id="PF09977"/>
    </source>
</evidence>
<comment type="caution">
    <text evidence="3">The sequence shown here is derived from an EMBL/GenBank/DDBJ whole genome shotgun (WGS) entry which is preliminary data.</text>
</comment>
<dbReference type="Pfam" id="PF09977">
    <property type="entry name" value="Tad_C"/>
    <property type="match status" value="1"/>
</dbReference>
<dbReference type="RefSeq" id="WP_253884869.1">
    <property type="nucleotide sequence ID" value="NZ_BAAAVB010000026.1"/>
</dbReference>
<evidence type="ECO:0000313" key="4">
    <source>
        <dbReference type="Proteomes" id="UP001205185"/>
    </source>
</evidence>
<keyword evidence="1" id="KW-1133">Transmembrane helix</keyword>
<protein>
    <recommendedName>
        <fullName evidence="2">DUF2134 domain-containing protein</fullName>
    </recommendedName>
</protein>